<dbReference type="EMBL" id="JH413831">
    <property type="protein sequence ID" value="EHL30418.1"/>
    <property type="molecule type" value="Genomic_DNA"/>
</dbReference>
<sequence>MKSVQSVKDESLKHIVPEQRDVVARSGELSETSHPLLIARLHQLRKLKSIHNKIDDLNFNAHMIREFNYLCEHNILFFLTATGQFDALRKLLNAKTALAKVFTLKRKIKRKRSRAVAKRHHFPKPTTLLPEMEEQPLIHHDESLLSAQEITKNTPVHYRFFMHSGNDRHVVLIALDKLGQPLQLGK</sequence>
<dbReference type="AlphaFoldDB" id="G9EQQ5"/>
<accession>G9EQQ5</accession>
<reference evidence="1 2" key="1">
    <citation type="journal article" date="2011" name="BMC Genomics">
        <title>Insight into cross-talk between intra-amoebal pathogens.</title>
        <authorList>
            <person name="Gimenez G."/>
            <person name="Bertelli C."/>
            <person name="Moliner C."/>
            <person name="Robert C."/>
            <person name="Raoult D."/>
            <person name="Fournier P.E."/>
            <person name="Greub G."/>
        </authorList>
    </citation>
    <scope>NUCLEOTIDE SEQUENCE [LARGE SCALE GENOMIC DNA]</scope>
    <source>
        <strain evidence="1 2">LLAP12</strain>
    </source>
</reference>
<protein>
    <submittedName>
        <fullName evidence="1">Uncharacterized protein</fullName>
    </submittedName>
</protein>
<keyword evidence="2" id="KW-1185">Reference proteome</keyword>
<dbReference type="eggNOG" id="ENOG5031EBC">
    <property type="taxonomic scope" value="Bacteria"/>
</dbReference>
<gene>
    <name evidence="1" type="ORF">LDG_7606</name>
</gene>
<dbReference type="OrthoDB" id="5654253at2"/>
<dbReference type="HOGENOM" id="CLU_1452755_0_0_6"/>
<name>G9EQQ5_9GAMM</name>
<evidence type="ECO:0000313" key="1">
    <source>
        <dbReference type="EMBL" id="EHL30418.1"/>
    </source>
</evidence>
<evidence type="ECO:0000313" key="2">
    <source>
        <dbReference type="Proteomes" id="UP000002770"/>
    </source>
</evidence>
<dbReference type="RefSeq" id="WP_006871510.1">
    <property type="nucleotide sequence ID" value="NZ_JH413831.1"/>
</dbReference>
<organism evidence="1 2">
    <name type="scientific">Legionella drancourtii LLAP12</name>
    <dbReference type="NCBI Taxonomy" id="658187"/>
    <lineage>
        <taxon>Bacteria</taxon>
        <taxon>Pseudomonadati</taxon>
        <taxon>Pseudomonadota</taxon>
        <taxon>Gammaproteobacteria</taxon>
        <taxon>Legionellales</taxon>
        <taxon>Legionellaceae</taxon>
        <taxon>Legionella</taxon>
    </lineage>
</organism>
<dbReference type="InParanoid" id="G9EQQ5"/>
<dbReference type="STRING" id="658187.LDG_7606"/>
<dbReference type="Proteomes" id="UP000002770">
    <property type="component" value="Unassembled WGS sequence"/>
</dbReference>
<proteinExistence type="predicted"/>